<evidence type="ECO:0000313" key="1">
    <source>
        <dbReference type="EMBL" id="ACG42330.1"/>
    </source>
</evidence>
<reference evidence="1" key="1">
    <citation type="journal article" date="2009" name="Plant Mol. Biol.">
        <title>Insights into corn genes derived from large-scale cDNA sequencing.</title>
        <authorList>
            <person name="Alexandrov N.N."/>
            <person name="Brover V.V."/>
            <person name="Freidin S."/>
            <person name="Troukhan M.E."/>
            <person name="Tatarinova T.V."/>
            <person name="Zhang H."/>
            <person name="Swaller T.J."/>
            <person name="Lu Y.P."/>
            <person name="Bouck J."/>
            <person name="Flavell R.B."/>
            <person name="Feldmann K.A."/>
        </authorList>
    </citation>
    <scope>NUCLEOTIDE SEQUENCE</scope>
</reference>
<dbReference type="EMBL" id="EU970212">
    <property type="protein sequence ID" value="ACG42330.1"/>
    <property type="molecule type" value="mRNA"/>
</dbReference>
<protein>
    <submittedName>
        <fullName evidence="1">Uncharacterized protein</fullName>
    </submittedName>
</protein>
<proteinExistence type="evidence at transcript level"/>
<sequence length="60" mass="7312">MDRFVDSNIFLRMAQDMEDEDHELEVKTYQHRRRRSLNERRYAGSIPGRVRIHRDHISGD</sequence>
<accession>B6TYZ7</accession>
<name>B6TYZ7_MAIZE</name>
<dbReference type="AlphaFoldDB" id="B6TYZ7"/>
<organism evidence="1">
    <name type="scientific">Zea mays</name>
    <name type="common">Maize</name>
    <dbReference type="NCBI Taxonomy" id="4577"/>
    <lineage>
        <taxon>Eukaryota</taxon>
        <taxon>Viridiplantae</taxon>
        <taxon>Streptophyta</taxon>
        <taxon>Embryophyta</taxon>
        <taxon>Tracheophyta</taxon>
        <taxon>Spermatophyta</taxon>
        <taxon>Magnoliopsida</taxon>
        <taxon>Liliopsida</taxon>
        <taxon>Poales</taxon>
        <taxon>Poaceae</taxon>
        <taxon>PACMAD clade</taxon>
        <taxon>Panicoideae</taxon>
        <taxon>Andropogonodae</taxon>
        <taxon>Andropogoneae</taxon>
        <taxon>Tripsacinae</taxon>
        <taxon>Zea</taxon>
    </lineage>
</organism>